<dbReference type="InterPro" id="IPR045502">
    <property type="entry name" value="DUF6489"/>
</dbReference>
<sequence length="78" mass="8884">MMKFTVNVDCTPQEAREFLGLPNVQPMQERAMKQFEERLLSGMAAMSPDTILKSWMSFNPEQFGEMFKMFSGLGGAKK</sequence>
<keyword evidence="2" id="KW-1185">Reference proteome</keyword>
<dbReference type="AlphaFoldDB" id="K8PNW3"/>
<dbReference type="EMBL" id="AGWY01000001">
    <property type="protein sequence ID" value="EKS42514.1"/>
    <property type="molecule type" value="Genomic_DNA"/>
</dbReference>
<protein>
    <recommendedName>
        <fullName evidence="3">Ribosomal protein S1</fullName>
    </recommendedName>
</protein>
<dbReference type="Proteomes" id="UP000001095">
    <property type="component" value="Unassembled WGS sequence"/>
</dbReference>
<dbReference type="PATRIC" id="fig|883079.3.peg.58"/>
<proteinExistence type="predicted"/>
<gene>
    <name evidence="1" type="ORF">HMPREF9696_00057</name>
</gene>
<evidence type="ECO:0000313" key="1">
    <source>
        <dbReference type="EMBL" id="EKS42514.1"/>
    </source>
</evidence>
<accession>K8PNW3</accession>
<evidence type="ECO:0008006" key="3">
    <source>
        <dbReference type="Google" id="ProtNLM"/>
    </source>
</evidence>
<comment type="caution">
    <text evidence="1">The sequence shown here is derived from an EMBL/GenBank/DDBJ whole genome shotgun (WGS) entry which is preliminary data.</text>
</comment>
<reference evidence="1 2" key="1">
    <citation type="submission" date="2012-04" db="EMBL/GenBank/DDBJ databases">
        <title>The Genome Sequence of Afipia clevelandensis ATCC 49720.</title>
        <authorList>
            <consortium name="The Broad Institute Genome Sequencing Platform"/>
            <person name="Earl A."/>
            <person name="Ward D."/>
            <person name="Feldgarden M."/>
            <person name="Gevers D."/>
            <person name="Huys G."/>
            <person name="Walker B."/>
            <person name="Young S.K."/>
            <person name="Zeng Q."/>
            <person name="Gargeya S."/>
            <person name="Fitzgerald M."/>
            <person name="Haas B."/>
            <person name="Abouelleil A."/>
            <person name="Alvarado L."/>
            <person name="Arachchi H.M."/>
            <person name="Berlin A."/>
            <person name="Chapman S.B."/>
            <person name="Goldberg J."/>
            <person name="Griggs A."/>
            <person name="Gujja S."/>
            <person name="Hansen M."/>
            <person name="Howarth C."/>
            <person name="Imamovic A."/>
            <person name="Larimer J."/>
            <person name="McCowen C."/>
            <person name="Montmayeur A."/>
            <person name="Murphy C."/>
            <person name="Neiman D."/>
            <person name="Pearson M."/>
            <person name="Priest M."/>
            <person name="Roberts A."/>
            <person name="Saif S."/>
            <person name="Shea T."/>
            <person name="Sisk P."/>
            <person name="Sykes S."/>
            <person name="Wortman J."/>
            <person name="Nusbaum C."/>
            <person name="Birren B."/>
        </authorList>
    </citation>
    <scope>NUCLEOTIDE SEQUENCE [LARGE SCALE GENOMIC DNA]</scope>
    <source>
        <strain evidence="1 2">ATCC 49720</strain>
    </source>
</reference>
<name>K8PNW3_9BRAD</name>
<evidence type="ECO:0000313" key="2">
    <source>
        <dbReference type="Proteomes" id="UP000001095"/>
    </source>
</evidence>
<dbReference type="HOGENOM" id="CLU_132026_1_0_5"/>
<dbReference type="Pfam" id="PF20099">
    <property type="entry name" value="DUF6489"/>
    <property type="match status" value="1"/>
</dbReference>
<organism evidence="1 2">
    <name type="scientific">Afipia clevelandensis ATCC 49720</name>
    <dbReference type="NCBI Taxonomy" id="883079"/>
    <lineage>
        <taxon>Bacteria</taxon>
        <taxon>Pseudomonadati</taxon>
        <taxon>Pseudomonadota</taxon>
        <taxon>Alphaproteobacteria</taxon>
        <taxon>Hyphomicrobiales</taxon>
        <taxon>Nitrobacteraceae</taxon>
        <taxon>Afipia</taxon>
    </lineage>
</organism>